<reference evidence="1 2" key="1">
    <citation type="submission" date="2018-09" db="EMBL/GenBank/DDBJ databases">
        <title>Paenibacillus aracenensis nov. sp. isolated from a cave in southern Spain.</title>
        <authorList>
            <person name="Jurado V."/>
            <person name="Gutierrez-Patricio S."/>
            <person name="Gonzalez-Pimentel J.L."/>
            <person name="Miller A.Z."/>
            <person name="Laiz L."/>
            <person name="Saiz-Jimenez C."/>
        </authorList>
    </citation>
    <scope>NUCLEOTIDE SEQUENCE [LARGE SCALE GENOMIC DNA]</scope>
    <source>
        <strain evidence="1 2">DSM 22867</strain>
    </source>
</reference>
<sequence>MTEEGEPLFIIEAEDTLEPDAVKNKFEAANPDMKRADIIRVSPGLFQDAPVWEVYYRNKSDGVNRYYYQFYTFDRNVELIETYKLPAKTGP</sequence>
<name>A0A3A1UYB5_9BACL</name>
<dbReference type="Gene3D" id="3.10.450.40">
    <property type="match status" value="1"/>
</dbReference>
<organism evidence="1 2">
    <name type="scientific">Paenibacillus nanensis</name>
    <dbReference type="NCBI Taxonomy" id="393251"/>
    <lineage>
        <taxon>Bacteria</taxon>
        <taxon>Bacillati</taxon>
        <taxon>Bacillota</taxon>
        <taxon>Bacilli</taxon>
        <taxon>Bacillales</taxon>
        <taxon>Paenibacillaceae</taxon>
        <taxon>Paenibacillus</taxon>
    </lineage>
</organism>
<dbReference type="EMBL" id="QXQA01000004">
    <property type="protein sequence ID" value="RIX53529.1"/>
    <property type="molecule type" value="Genomic_DNA"/>
</dbReference>
<proteinExistence type="predicted"/>
<dbReference type="SUPFAM" id="SSF54403">
    <property type="entry name" value="Cystatin/monellin"/>
    <property type="match status" value="1"/>
</dbReference>
<keyword evidence="2" id="KW-1185">Reference proteome</keyword>
<gene>
    <name evidence="1" type="ORF">D3P08_08800</name>
</gene>
<evidence type="ECO:0008006" key="3">
    <source>
        <dbReference type="Google" id="ProtNLM"/>
    </source>
</evidence>
<evidence type="ECO:0000313" key="2">
    <source>
        <dbReference type="Proteomes" id="UP000266482"/>
    </source>
</evidence>
<protein>
    <recommendedName>
        <fullName evidence="3">DUF5590 domain-containing protein</fullName>
    </recommendedName>
</protein>
<dbReference type="AlphaFoldDB" id="A0A3A1UYB5"/>
<dbReference type="Proteomes" id="UP000266482">
    <property type="component" value="Unassembled WGS sequence"/>
</dbReference>
<accession>A0A3A1UYB5</accession>
<comment type="caution">
    <text evidence="1">The sequence shown here is derived from an EMBL/GenBank/DDBJ whole genome shotgun (WGS) entry which is preliminary data.</text>
</comment>
<dbReference type="InterPro" id="IPR046350">
    <property type="entry name" value="Cystatin_sf"/>
</dbReference>
<evidence type="ECO:0000313" key="1">
    <source>
        <dbReference type="EMBL" id="RIX53529.1"/>
    </source>
</evidence>
<dbReference type="OrthoDB" id="2678417at2"/>